<evidence type="ECO:0000313" key="3">
    <source>
        <dbReference type="Proteomes" id="UP001328107"/>
    </source>
</evidence>
<evidence type="ECO:0000256" key="1">
    <source>
        <dbReference type="SAM" id="Phobius"/>
    </source>
</evidence>
<sequence length="182" mass="20899">MISLTAVVFCPSRSVRRLALFRLICRFWNRVLMFVSSACLVHHLIDELLQLSLLLLTLIQCFGEFFIPFLEFLVLLEHFHCRNLHLFVHILQSLQLTSKIGYLFLKVFSICPHLLIFSLGIPQFLCLCCTRLPQFDQCSVNLGIPVLCVLTLWELPDDICSVSHIVLTCAVFSFYEVHGILG</sequence>
<name>A0AAN4ZC52_9BILA</name>
<keyword evidence="1" id="KW-0472">Membrane</keyword>
<dbReference type="EMBL" id="BTRK01000002">
    <property type="protein sequence ID" value="GMR38452.1"/>
    <property type="molecule type" value="Genomic_DNA"/>
</dbReference>
<keyword evidence="3" id="KW-1185">Reference proteome</keyword>
<proteinExistence type="predicted"/>
<feature type="transmembrane region" description="Helical" evidence="1">
    <location>
        <begin position="27"/>
        <end position="45"/>
    </location>
</feature>
<reference evidence="3" key="1">
    <citation type="submission" date="2022-10" db="EMBL/GenBank/DDBJ databases">
        <title>Genome assembly of Pristionchus species.</title>
        <authorList>
            <person name="Yoshida K."/>
            <person name="Sommer R.J."/>
        </authorList>
    </citation>
    <scope>NUCLEOTIDE SEQUENCE [LARGE SCALE GENOMIC DNA]</scope>
    <source>
        <strain evidence="3">RS5460</strain>
    </source>
</reference>
<dbReference type="Proteomes" id="UP001328107">
    <property type="component" value="Unassembled WGS sequence"/>
</dbReference>
<keyword evidence="1" id="KW-1133">Transmembrane helix</keyword>
<accession>A0AAN4ZC52</accession>
<dbReference type="AlphaFoldDB" id="A0AAN4ZC52"/>
<evidence type="ECO:0000313" key="2">
    <source>
        <dbReference type="EMBL" id="GMR38452.1"/>
    </source>
</evidence>
<feature type="transmembrane region" description="Helical" evidence="1">
    <location>
        <begin position="51"/>
        <end position="76"/>
    </location>
</feature>
<comment type="caution">
    <text evidence="2">The sequence shown here is derived from an EMBL/GenBank/DDBJ whole genome shotgun (WGS) entry which is preliminary data.</text>
</comment>
<protein>
    <submittedName>
        <fullName evidence="2">Uncharacterized protein</fullName>
    </submittedName>
</protein>
<gene>
    <name evidence="2" type="ORF">PMAYCL1PPCAC_08647</name>
</gene>
<keyword evidence="1" id="KW-0812">Transmembrane</keyword>
<feature type="transmembrane region" description="Helical" evidence="1">
    <location>
        <begin position="103"/>
        <end position="125"/>
    </location>
</feature>
<organism evidence="2 3">
    <name type="scientific">Pristionchus mayeri</name>
    <dbReference type="NCBI Taxonomy" id="1317129"/>
    <lineage>
        <taxon>Eukaryota</taxon>
        <taxon>Metazoa</taxon>
        <taxon>Ecdysozoa</taxon>
        <taxon>Nematoda</taxon>
        <taxon>Chromadorea</taxon>
        <taxon>Rhabditida</taxon>
        <taxon>Rhabditina</taxon>
        <taxon>Diplogasteromorpha</taxon>
        <taxon>Diplogasteroidea</taxon>
        <taxon>Neodiplogasteridae</taxon>
        <taxon>Pristionchus</taxon>
    </lineage>
</organism>